<proteinExistence type="predicted"/>
<evidence type="ECO:0000259" key="2">
    <source>
        <dbReference type="Pfam" id="PF14016"/>
    </source>
</evidence>
<evidence type="ECO:0000256" key="1">
    <source>
        <dbReference type="SAM" id="MobiDB-lite"/>
    </source>
</evidence>
<dbReference type="Proteomes" id="UP000031501">
    <property type="component" value="Chromosome"/>
</dbReference>
<keyword evidence="4" id="KW-1185">Reference proteome</keyword>
<evidence type="ECO:0000313" key="4">
    <source>
        <dbReference type="Proteomes" id="UP000031501"/>
    </source>
</evidence>
<evidence type="ECO:0000313" key="3">
    <source>
        <dbReference type="EMBL" id="ASN28725.1"/>
    </source>
</evidence>
<dbReference type="AlphaFoldDB" id="A0A221PAB9"/>
<feature type="compositionally biased region" description="Low complexity" evidence="1">
    <location>
        <begin position="29"/>
        <end position="42"/>
    </location>
</feature>
<dbReference type="InterPro" id="IPR025326">
    <property type="entry name" value="DUF4232"/>
</dbReference>
<dbReference type="OrthoDB" id="3827416at2"/>
<organism evidence="3 4">
    <name type="scientific">Streptomyces pluripotens</name>
    <dbReference type="NCBI Taxonomy" id="1355015"/>
    <lineage>
        <taxon>Bacteria</taxon>
        <taxon>Bacillati</taxon>
        <taxon>Actinomycetota</taxon>
        <taxon>Actinomycetes</taxon>
        <taxon>Kitasatosporales</taxon>
        <taxon>Streptomycetaceae</taxon>
        <taxon>Streptomyces</taxon>
    </lineage>
</organism>
<gene>
    <name evidence="3" type="ORF">LK07_27120</name>
</gene>
<dbReference type="EMBL" id="CP022433">
    <property type="protein sequence ID" value="ASN28725.1"/>
    <property type="molecule type" value="Genomic_DNA"/>
</dbReference>
<protein>
    <submittedName>
        <fullName evidence="3">DUF4232 domain-containing protein</fullName>
    </submittedName>
</protein>
<dbReference type="STRING" id="1355015.LK06_025965"/>
<name>A0A221PAB9_9ACTN</name>
<sequence length="328" mass="33237">MLGTAAILTLTGCGAEPAGSRVDGPPRAPAATGAGSAGSPCPSRLPRHDGGPAGSPAADPGPRADRTPLPLPTGGLTEDGVEITGLSGWTPGGGHGCRSDGFLADFTVTNHGGTAKTYTVTLGFLSASKGAVDNVETTVLAVRPGQSVRRTVRTGELPPGTPGVTSVSIVKVRSVPLAEAPSESGPCPASGVRVHADRGDAAMGLRVVGLHLENCGKAPYRLNGRPKLQIVDASHEPVTGVSIVPGDRIATGTGADGTPRDIILEPGERAYAGLVWRNTTEAGDGYVPVNAPYLRVWARPGARPVMTTPELDLGTTGRLGVGPWKKEG</sequence>
<reference evidence="3 4" key="1">
    <citation type="submission" date="2017-07" db="EMBL/GenBank/DDBJ databases">
        <title>Genome sequence of Streptomyces pluripotens MUSC 137T.</title>
        <authorList>
            <person name="Ser H.-L."/>
            <person name="Lee L.-H."/>
        </authorList>
    </citation>
    <scope>NUCLEOTIDE SEQUENCE [LARGE SCALE GENOMIC DNA]</scope>
    <source>
        <strain evidence="3 4">MUSC 137</strain>
    </source>
</reference>
<feature type="domain" description="DUF4232" evidence="2">
    <location>
        <begin position="187"/>
        <end position="324"/>
    </location>
</feature>
<dbReference type="KEGG" id="splu:LK06_025965"/>
<dbReference type="Pfam" id="PF14016">
    <property type="entry name" value="DUF4232"/>
    <property type="match status" value="1"/>
</dbReference>
<accession>A0A221PAB9</accession>
<feature type="region of interest" description="Disordered" evidence="1">
    <location>
        <begin position="12"/>
        <end position="88"/>
    </location>
</feature>